<dbReference type="GO" id="GO:0005524">
    <property type="term" value="F:ATP binding"/>
    <property type="evidence" value="ECO:0007669"/>
    <property type="project" value="UniProtKB-KW"/>
</dbReference>
<dbReference type="PROSITE" id="PS00178">
    <property type="entry name" value="AA_TRNA_LIGASE_I"/>
    <property type="match status" value="1"/>
</dbReference>
<protein>
    <recommendedName>
        <fullName evidence="3">valine--tRNA ligase</fullName>
        <ecNumber evidence="3">6.1.1.9</ecNumber>
    </recommendedName>
    <alternativeName>
        <fullName evidence="10">Valyl-tRNA synthetase</fullName>
    </alternativeName>
</protein>
<evidence type="ECO:0000256" key="14">
    <source>
        <dbReference type="SAM" id="MobiDB-lite"/>
    </source>
</evidence>
<dbReference type="InterPro" id="IPR009008">
    <property type="entry name" value="Val/Leu/Ile-tRNA-synth_edit"/>
</dbReference>
<evidence type="ECO:0000259" key="16">
    <source>
        <dbReference type="Pfam" id="PF08264"/>
    </source>
</evidence>
<evidence type="ECO:0000256" key="1">
    <source>
        <dbReference type="ARBA" id="ARBA00004496"/>
    </source>
</evidence>
<feature type="coiled-coil region" evidence="13">
    <location>
        <begin position="999"/>
        <end position="1026"/>
    </location>
</feature>
<evidence type="ECO:0000256" key="10">
    <source>
        <dbReference type="ARBA" id="ARBA00029936"/>
    </source>
</evidence>
<accession>A0AAW2ZGB6</accession>
<evidence type="ECO:0000256" key="13">
    <source>
        <dbReference type="SAM" id="Coils"/>
    </source>
</evidence>
<comment type="catalytic activity">
    <reaction evidence="11">
        <text>tRNA(Val) + L-valine + ATP = L-valyl-tRNA(Val) + AMP + diphosphate</text>
        <dbReference type="Rhea" id="RHEA:10704"/>
        <dbReference type="Rhea" id="RHEA-COMP:9672"/>
        <dbReference type="Rhea" id="RHEA-COMP:9708"/>
        <dbReference type="ChEBI" id="CHEBI:30616"/>
        <dbReference type="ChEBI" id="CHEBI:33019"/>
        <dbReference type="ChEBI" id="CHEBI:57762"/>
        <dbReference type="ChEBI" id="CHEBI:78442"/>
        <dbReference type="ChEBI" id="CHEBI:78537"/>
        <dbReference type="ChEBI" id="CHEBI:456215"/>
        <dbReference type="EC" id="6.1.1.9"/>
    </reaction>
</comment>
<evidence type="ECO:0000256" key="9">
    <source>
        <dbReference type="ARBA" id="ARBA00023146"/>
    </source>
</evidence>
<organism evidence="17 18">
    <name type="scientific">Acrasis kona</name>
    <dbReference type="NCBI Taxonomy" id="1008807"/>
    <lineage>
        <taxon>Eukaryota</taxon>
        <taxon>Discoba</taxon>
        <taxon>Heterolobosea</taxon>
        <taxon>Tetramitia</taxon>
        <taxon>Eutetramitia</taxon>
        <taxon>Acrasidae</taxon>
        <taxon>Acrasis</taxon>
    </lineage>
</organism>
<dbReference type="Gene3D" id="3.40.50.620">
    <property type="entry name" value="HUPs"/>
    <property type="match status" value="2"/>
</dbReference>
<feature type="domain" description="Methionyl/Valyl/Leucyl/Isoleucyl-tRNA synthetase anticodon-binding" evidence="16">
    <location>
        <begin position="744"/>
        <end position="894"/>
    </location>
</feature>
<dbReference type="InterPro" id="IPR013155">
    <property type="entry name" value="M/V/L/I-tRNA-synth_anticd-bd"/>
</dbReference>
<evidence type="ECO:0000256" key="2">
    <source>
        <dbReference type="ARBA" id="ARBA00005594"/>
    </source>
</evidence>
<dbReference type="PANTHER" id="PTHR11946">
    <property type="entry name" value="VALYL-TRNA SYNTHETASES"/>
    <property type="match status" value="1"/>
</dbReference>
<evidence type="ECO:0000256" key="12">
    <source>
        <dbReference type="RuleBase" id="RU363035"/>
    </source>
</evidence>
<evidence type="ECO:0000256" key="8">
    <source>
        <dbReference type="ARBA" id="ARBA00022917"/>
    </source>
</evidence>
<gene>
    <name evidence="17" type="ORF">AKO1_000184</name>
</gene>
<comment type="caution">
    <text evidence="17">The sequence shown here is derived from an EMBL/GenBank/DDBJ whole genome shotgun (WGS) entry which is preliminary data.</text>
</comment>
<evidence type="ECO:0000256" key="3">
    <source>
        <dbReference type="ARBA" id="ARBA00013169"/>
    </source>
</evidence>
<dbReference type="Gene3D" id="1.10.730.10">
    <property type="entry name" value="Isoleucyl-tRNA Synthetase, Domain 1"/>
    <property type="match status" value="1"/>
</dbReference>
<dbReference type="InterPro" id="IPR002303">
    <property type="entry name" value="Valyl-tRNA_ligase"/>
</dbReference>
<dbReference type="EC" id="6.1.1.9" evidence="3"/>
<dbReference type="FunFam" id="3.40.50.620:FF:000078">
    <property type="entry name" value="Valine--tRNA ligase, mitochondrial"/>
    <property type="match status" value="1"/>
</dbReference>
<dbReference type="Gene3D" id="3.90.740.10">
    <property type="entry name" value="Valyl/Leucyl/Isoleucyl-tRNA synthetase, editing domain"/>
    <property type="match status" value="1"/>
</dbReference>
<evidence type="ECO:0000256" key="7">
    <source>
        <dbReference type="ARBA" id="ARBA00022840"/>
    </source>
</evidence>
<dbReference type="Pfam" id="PF08264">
    <property type="entry name" value="Anticodon_1"/>
    <property type="match status" value="1"/>
</dbReference>
<dbReference type="FunFam" id="3.40.50.620:FF:000020">
    <property type="entry name" value="Valine--tRNA ligase, mitochondrial"/>
    <property type="match status" value="1"/>
</dbReference>
<dbReference type="NCBIfam" id="TIGR00422">
    <property type="entry name" value="valS"/>
    <property type="match status" value="1"/>
</dbReference>
<feature type="region of interest" description="Disordered" evidence="14">
    <location>
        <begin position="1"/>
        <end position="35"/>
    </location>
</feature>
<dbReference type="SUPFAM" id="SSF52374">
    <property type="entry name" value="Nucleotidylyl transferase"/>
    <property type="match status" value="1"/>
</dbReference>
<dbReference type="InterPro" id="IPR001412">
    <property type="entry name" value="aa-tRNA-synth_I_CS"/>
</dbReference>
<dbReference type="Proteomes" id="UP001431209">
    <property type="component" value="Unassembled WGS sequence"/>
</dbReference>
<evidence type="ECO:0000256" key="6">
    <source>
        <dbReference type="ARBA" id="ARBA00022741"/>
    </source>
</evidence>
<keyword evidence="4" id="KW-0963">Cytoplasm</keyword>
<dbReference type="SUPFAM" id="SSF50677">
    <property type="entry name" value="ValRS/IleRS/LeuRS editing domain"/>
    <property type="match status" value="1"/>
</dbReference>
<dbReference type="AlphaFoldDB" id="A0AAW2ZGB6"/>
<evidence type="ECO:0000259" key="15">
    <source>
        <dbReference type="Pfam" id="PF00133"/>
    </source>
</evidence>
<name>A0AAW2ZGB6_9EUKA</name>
<comment type="similarity">
    <text evidence="2 12">Belongs to the class-I aminoacyl-tRNA synthetase family.</text>
</comment>
<evidence type="ECO:0000256" key="11">
    <source>
        <dbReference type="ARBA" id="ARBA00047552"/>
    </source>
</evidence>
<evidence type="ECO:0000313" key="17">
    <source>
        <dbReference type="EMBL" id="KAL0487709.1"/>
    </source>
</evidence>
<dbReference type="PANTHER" id="PTHR11946:SF109">
    <property type="entry name" value="VALINE--TRNA LIGASE"/>
    <property type="match status" value="1"/>
</dbReference>
<feature type="domain" description="Aminoacyl-tRNA synthetase class Ia" evidence="15">
    <location>
        <begin position="51"/>
        <end position="694"/>
    </location>
</feature>
<dbReference type="InterPro" id="IPR009080">
    <property type="entry name" value="tRNAsynth_Ia_anticodon-bd"/>
</dbReference>
<dbReference type="NCBIfam" id="NF004349">
    <property type="entry name" value="PRK05729.1"/>
    <property type="match status" value="1"/>
</dbReference>
<dbReference type="FunFam" id="1.10.730.10:FF:000009">
    <property type="entry name" value="Valine--tRNA ligase, mitochondrial"/>
    <property type="match status" value="1"/>
</dbReference>
<dbReference type="CDD" id="cd07962">
    <property type="entry name" value="Anticodon_Ia_Val"/>
    <property type="match status" value="1"/>
</dbReference>
<dbReference type="PRINTS" id="PR00986">
    <property type="entry name" value="TRNASYNTHVAL"/>
</dbReference>
<keyword evidence="9 12" id="KW-0030">Aminoacyl-tRNA synthetase</keyword>
<keyword evidence="6 12" id="KW-0547">Nucleotide-binding</keyword>
<evidence type="ECO:0000313" key="18">
    <source>
        <dbReference type="Proteomes" id="UP001431209"/>
    </source>
</evidence>
<dbReference type="CDD" id="cd00817">
    <property type="entry name" value="ValRS_core"/>
    <property type="match status" value="1"/>
</dbReference>
<dbReference type="Pfam" id="PF00133">
    <property type="entry name" value="tRNA-synt_1"/>
    <property type="match status" value="1"/>
</dbReference>
<evidence type="ECO:0000256" key="4">
    <source>
        <dbReference type="ARBA" id="ARBA00022490"/>
    </source>
</evidence>
<keyword evidence="8 12" id="KW-0648">Protein biosynthesis</keyword>
<keyword evidence="5 12" id="KW-0436">Ligase</keyword>
<dbReference type="InterPro" id="IPR014729">
    <property type="entry name" value="Rossmann-like_a/b/a_fold"/>
</dbReference>
<dbReference type="EMBL" id="JAOPGA020001368">
    <property type="protein sequence ID" value="KAL0487709.1"/>
    <property type="molecule type" value="Genomic_DNA"/>
</dbReference>
<dbReference type="HAMAP" id="MF_02004">
    <property type="entry name" value="Val_tRNA_synth_type1"/>
    <property type="match status" value="1"/>
</dbReference>
<sequence length="1027" mass="118409">MSKKAVATDKKKKTDIKVEEYINHTPKGQKKDVEKEPIAESYNPMAAEAAWYEWWEECGFFKANNDPKDDRPTFTIMLPPPNVTGSLHLGHALTVSIQDALSRWHRMKGDNVLYLPGVDHAGIATQVVVEKKLASESGQTRHDLGREKFVEKVWEWKEKYGSRIVRQLRRTGASLDWSRECFTMDQKLSEAVVEAFVRLHEKGLIFRANRLVNWDCKLKTAVSNIEVDKREFDVPKKIQVPGHDPKKYYEFGCIWSFDYECEDDPSQRMTIATTRPETMLGDVAVAVNSKDPRWTNFHGKFLRHPFIKDRRMPVIIDDELVSLDVGTGAVKITPAHDPNDFACGKRHNLPQINIFNEDGTINENGGEFAGMMRFDARVEVLKRLTELGYFKEKLPNKMAIGVCSRSGDIIEPYMKPQWYMNCDDVAARAVKASKDKTLRIIPEREESTWYRWLENIQDWCISRQLWWGHRIPAYRVSIFKDVEKTQQVPSEQEEEWIVAKSQEEALQKALSKYHSQLSQIEPDASKHSQYITLQQDEDVLDTWFSSGLFPFSTLGWPEDTSQDLSKFFPNNLLETGSDIIFFWVSRMVMMSLALTDKLPFSQVFLHAMIRDKDGRKMSKSLGNVIDPIDVIEGISLDALHEQLLVGNLGKDEIEKAKKLQKQQFPEGIPQNGTDALRFTLLSLSNKESRDINLDVMKVFYYRTLCNKIWNAVKYASGAIKDFEPISFEEMSRPEIDFTKITFSDKWILSRLENCITLCDEAMSNYEFGQYTLALYQFWLFEFCDVYVEASKPVLYATLEEQPNRRSSQLVLYTCLEQALRLLHPAMPFMTEELWQRLPGRNQHTPKHAESIMINEYPRAQGWRSVEVEQQMELVMKAVKGIRQLKSSYNLTHKHRPNLYVKSSDKQQLDHVMNNTLELITLSQCGSVTVLEDNKDAPTGCAAFIVSDQLVEYLDLTGLIDFAAEHAKQVKNRDQKSKFLSDLVTRMQGASYAKVPEKTRLMDQEKAEKYKGEIAELEKNIADLSKLL</sequence>
<keyword evidence="7 12" id="KW-0067">ATP-binding</keyword>
<proteinExistence type="inferred from homology"/>
<dbReference type="GO" id="GO:0005829">
    <property type="term" value="C:cytosol"/>
    <property type="evidence" value="ECO:0007669"/>
    <property type="project" value="TreeGrafter"/>
</dbReference>
<evidence type="ECO:0000256" key="5">
    <source>
        <dbReference type="ARBA" id="ARBA00022598"/>
    </source>
</evidence>
<dbReference type="InterPro" id="IPR033705">
    <property type="entry name" value="Anticodon_Ia_Val"/>
</dbReference>
<dbReference type="GO" id="GO:0002161">
    <property type="term" value="F:aminoacyl-tRNA deacylase activity"/>
    <property type="evidence" value="ECO:0007669"/>
    <property type="project" value="InterPro"/>
</dbReference>
<dbReference type="GO" id="GO:0006438">
    <property type="term" value="P:valyl-tRNA aminoacylation"/>
    <property type="evidence" value="ECO:0007669"/>
    <property type="project" value="InterPro"/>
</dbReference>
<keyword evidence="13" id="KW-0175">Coiled coil</keyword>
<keyword evidence="18" id="KW-1185">Reference proteome</keyword>
<reference evidence="17 18" key="1">
    <citation type="submission" date="2024-03" db="EMBL/GenBank/DDBJ databases">
        <title>The Acrasis kona genome and developmental transcriptomes reveal deep origins of eukaryotic multicellular pathways.</title>
        <authorList>
            <person name="Sheikh S."/>
            <person name="Fu C.-J."/>
            <person name="Brown M.W."/>
            <person name="Baldauf S.L."/>
        </authorList>
    </citation>
    <scope>NUCLEOTIDE SEQUENCE [LARGE SCALE GENOMIC DNA]</scope>
    <source>
        <strain evidence="17 18">ATCC MYA-3509</strain>
    </source>
</reference>
<comment type="subcellular location">
    <subcellularLocation>
        <location evidence="1">Cytoplasm</location>
    </subcellularLocation>
</comment>
<dbReference type="GO" id="GO:0004832">
    <property type="term" value="F:valine-tRNA ligase activity"/>
    <property type="evidence" value="ECO:0007669"/>
    <property type="project" value="UniProtKB-EC"/>
</dbReference>
<dbReference type="InterPro" id="IPR002300">
    <property type="entry name" value="aa-tRNA-synth_Ia"/>
</dbReference>
<dbReference type="SUPFAM" id="SSF47323">
    <property type="entry name" value="Anticodon-binding domain of a subclass of class I aminoacyl-tRNA synthetases"/>
    <property type="match status" value="1"/>
</dbReference>